<dbReference type="AlphaFoldDB" id="A0A4R4FI09"/>
<protein>
    <submittedName>
        <fullName evidence="1">Uncharacterized protein</fullName>
    </submittedName>
</protein>
<evidence type="ECO:0000313" key="1">
    <source>
        <dbReference type="EMBL" id="TDA23315.1"/>
    </source>
</evidence>
<proteinExistence type="predicted"/>
<dbReference type="Proteomes" id="UP000295710">
    <property type="component" value="Unassembled WGS sequence"/>
</dbReference>
<dbReference type="EMBL" id="SMMX01000001">
    <property type="protein sequence ID" value="TDA23315.1"/>
    <property type="molecule type" value="Genomic_DNA"/>
</dbReference>
<comment type="caution">
    <text evidence="1">The sequence shown here is derived from an EMBL/GenBank/DDBJ whole genome shotgun (WGS) entry which is preliminary data.</text>
</comment>
<sequence>MAVRLQPLDDSCRELNRKYLLPAGYHQNNMFTTDWNEDDYGNLNLYDLYEKLYMMKTGEEAPYEFAFTGRTYEVPEEEFEAVFHDFFQIDSQIIRQRTTYHEETHTYQYRPRGLYDKGTTPDVPFPEVVSYEENGDGTLKLTVNAVWPKKSLERAFRHEVVVRPLNGDG</sequence>
<organism evidence="1 2">
    <name type="scientific">Extibacter muris</name>
    <dbReference type="NCBI Taxonomy" id="1796622"/>
    <lineage>
        <taxon>Bacteria</taxon>
        <taxon>Bacillati</taxon>
        <taxon>Bacillota</taxon>
        <taxon>Clostridia</taxon>
        <taxon>Lachnospirales</taxon>
        <taxon>Lachnospiraceae</taxon>
        <taxon>Extibacter</taxon>
    </lineage>
</organism>
<keyword evidence="2" id="KW-1185">Reference proteome</keyword>
<accession>A0A4R4FI09</accession>
<gene>
    <name evidence="1" type="ORF">E1963_00780</name>
</gene>
<reference evidence="1 2" key="1">
    <citation type="journal article" date="2016" name="Nat. Microbiol.">
        <title>The Mouse Intestinal Bacterial Collection (miBC) provides host-specific insight into cultured diversity and functional potential of the gut microbiota.</title>
        <authorList>
            <person name="Lagkouvardos I."/>
            <person name="Pukall R."/>
            <person name="Abt B."/>
            <person name="Foesel B.U."/>
            <person name="Meier-Kolthoff J.P."/>
            <person name="Kumar N."/>
            <person name="Bresciani A."/>
            <person name="Martinez I."/>
            <person name="Just S."/>
            <person name="Ziegler C."/>
            <person name="Brugiroux S."/>
            <person name="Garzetti D."/>
            <person name="Wenning M."/>
            <person name="Bui T.P."/>
            <person name="Wang J."/>
            <person name="Hugenholtz F."/>
            <person name="Plugge C.M."/>
            <person name="Peterson D.A."/>
            <person name="Hornef M.W."/>
            <person name="Baines J.F."/>
            <person name="Smidt H."/>
            <person name="Walter J."/>
            <person name="Kristiansen K."/>
            <person name="Nielsen H.B."/>
            <person name="Haller D."/>
            <person name="Overmann J."/>
            <person name="Stecher B."/>
            <person name="Clavel T."/>
        </authorList>
    </citation>
    <scope>NUCLEOTIDE SEQUENCE [LARGE SCALE GENOMIC DNA]</scope>
    <source>
        <strain evidence="1 2">DSM 28560</strain>
    </source>
</reference>
<name>A0A4R4FI09_9FIRM</name>
<dbReference type="Pfam" id="PF19546">
    <property type="entry name" value="DUF6070"/>
    <property type="match status" value="1"/>
</dbReference>
<evidence type="ECO:0000313" key="2">
    <source>
        <dbReference type="Proteomes" id="UP000295710"/>
    </source>
</evidence>
<dbReference type="InterPro" id="IPR045714">
    <property type="entry name" value="DUF6070"/>
</dbReference>